<dbReference type="SMART" id="SM00321">
    <property type="entry name" value="WSC"/>
    <property type="match status" value="1"/>
</dbReference>
<name>A0ABP0FCF2_CLALP</name>
<reference evidence="7 8" key="1">
    <citation type="submission" date="2024-02" db="EMBL/GenBank/DDBJ databases">
        <authorList>
            <person name="Daric V."/>
            <person name="Darras S."/>
        </authorList>
    </citation>
    <scope>NUCLEOTIDE SEQUENCE [LARGE SCALE GENOMIC DNA]</scope>
</reference>
<keyword evidence="5" id="KW-1133">Transmembrane helix</keyword>
<dbReference type="InterPro" id="IPR014716">
    <property type="entry name" value="Fibrinogen_a/b/g_C_1"/>
</dbReference>
<dbReference type="PANTHER" id="PTHR16146">
    <property type="entry name" value="INTELECTIN"/>
    <property type="match status" value="1"/>
</dbReference>
<protein>
    <recommendedName>
        <fullName evidence="6">WSC domain-containing protein</fullName>
    </recommendedName>
</protein>
<dbReference type="PANTHER" id="PTHR16146:SF46">
    <property type="entry name" value="INTELECTIN-1A-RELATED"/>
    <property type="match status" value="1"/>
</dbReference>
<dbReference type="NCBIfam" id="NF040941">
    <property type="entry name" value="GGGWT_bact"/>
    <property type="match status" value="1"/>
</dbReference>
<evidence type="ECO:0000256" key="2">
    <source>
        <dbReference type="ARBA" id="ARBA00022734"/>
    </source>
</evidence>
<dbReference type="InterPro" id="IPR002889">
    <property type="entry name" value="WSC_carb-bd"/>
</dbReference>
<sequence length="503" mass="55819">MDKEKQECCFDNPAVDCWEKSSHDVSAIERQLKYLKDWLKFILTIAILVSFISLVMALIAIIQVSGFLKNSNDVAPFENVTTLAMNGSGPQVYSNADLSIAITELENDIKVAKSLTNTKIFISGRRDYVGCYIDGSNRDLPFIFWDSPNMYAEICINHCLKYGYRYAGTQFYDECWCGNQYGSLGKAAESDCNAPCTGNAKEMCGGANRNSVYSTGGLAYTPETSCAKLRNSQTISSSYDGIYYLKDSTNTLFSTYCDMTTDDGGWTLVATIHENNLGPSGRCTSGDKWSSEQGNTVSHPDGDLNWANRNVFGHLMSATSADYKNSAFFEMAASDIMIWQVPNDTPWSNFKADSYLRYRTTNGFMKTYTNLYRLFKDYYPLTNNRYDSCGGGNGPSVFVRYDKGDLGTTLYHFGNGIQDEVEAGYLQFRAIGQSQAPFAMCMGVRPVEGACNPQHYCVGSAGYHHSKEFCGDFAALDADGYGTGQGNSADKQLTESVYMIFYR</sequence>
<dbReference type="PROSITE" id="PS51212">
    <property type="entry name" value="WSC"/>
    <property type="match status" value="1"/>
</dbReference>
<keyword evidence="5" id="KW-0812">Transmembrane</keyword>
<feature type="transmembrane region" description="Helical" evidence="5">
    <location>
        <begin position="38"/>
        <end position="62"/>
    </location>
</feature>
<dbReference type="Gene3D" id="3.90.215.10">
    <property type="entry name" value="Gamma Fibrinogen, chain A, domain 1"/>
    <property type="match status" value="1"/>
</dbReference>
<keyword evidence="1" id="KW-0479">Metal-binding</keyword>
<keyword evidence="3" id="KW-0106">Calcium</keyword>
<comment type="caution">
    <text evidence="7">The sequence shown here is derived from an EMBL/GenBank/DDBJ whole genome shotgun (WGS) entry which is preliminary data.</text>
</comment>
<evidence type="ECO:0000256" key="3">
    <source>
        <dbReference type="ARBA" id="ARBA00022837"/>
    </source>
</evidence>
<evidence type="ECO:0000256" key="5">
    <source>
        <dbReference type="SAM" id="Phobius"/>
    </source>
</evidence>
<keyword evidence="5" id="KW-0472">Membrane</keyword>
<accession>A0ABP0FCF2</accession>
<evidence type="ECO:0000256" key="1">
    <source>
        <dbReference type="ARBA" id="ARBA00022723"/>
    </source>
</evidence>
<dbReference type="Proteomes" id="UP001642483">
    <property type="component" value="Unassembled WGS sequence"/>
</dbReference>
<dbReference type="InterPro" id="IPR036056">
    <property type="entry name" value="Fibrinogen-like_C"/>
</dbReference>
<feature type="domain" description="WSC" evidence="6">
    <location>
        <begin position="125"/>
        <end position="216"/>
    </location>
</feature>
<dbReference type="EMBL" id="CAWYQH010000024">
    <property type="protein sequence ID" value="CAK8675768.1"/>
    <property type="molecule type" value="Genomic_DNA"/>
</dbReference>
<dbReference type="Pfam" id="PF01822">
    <property type="entry name" value="WSC"/>
    <property type="match status" value="1"/>
</dbReference>
<evidence type="ECO:0000313" key="7">
    <source>
        <dbReference type="EMBL" id="CAK8675768.1"/>
    </source>
</evidence>
<keyword evidence="4" id="KW-1015">Disulfide bond</keyword>
<proteinExistence type="predicted"/>
<organism evidence="7 8">
    <name type="scientific">Clavelina lepadiformis</name>
    <name type="common">Light-bulb sea squirt</name>
    <name type="synonym">Ascidia lepadiformis</name>
    <dbReference type="NCBI Taxonomy" id="159417"/>
    <lineage>
        <taxon>Eukaryota</taxon>
        <taxon>Metazoa</taxon>
        <taxon>Chordata</taxon>
        <taxon>Tunicata</taxon>
        <taxon>Ascidiacea</taxon>
        <taxon>Aplousobranchia</taxon>
        <taxon>Clavelinidae</taxon>
        <taxon>Clavelina</taxon>
    </lineage>
</organism>
<gene>
    <name evidence="7" type="ORF">CVLEPA_LOCUS5308</name>
</gene>
<evidence type="ECO:0000259" key="6">
    <source>
        <dbReference type="PROSITE" id="PS51212"/>
    </source>
</evidence>
<evidence type="ECO:0000313" key="8">
    <source>
        <dbReference type="Proteomes" id="UP001642483"/>
    </source>
</evidence>
<keyword evidence="2" id="KW-0430">Lectin</keyword>
<evidence type="ECO:0000256" key="4">
    <source>
        <dbReference type="ARBA" id="ARBA00023157"/>
    </source>
</evidence>
<dbReference type="SUPFAM" id="SSF56496">
    <property type="entry name" value="Fibrinogen C-terminal domain-like"/>
    <property type="match status" value="1"/>
</dbReference>
<keyword evidence="8" id="KW-1185">Reference proteome</keyword>